<evidence type="ECO:0000313" key="12">
    <source>
        <dbReference type="EMBL" id="KAG2200162.1"/>
    </source>
</evidence>
<dbReference type="Pfam" id="PF00120">
    <property type="entry name" value="Gln-synt_C"/>
    <property type="match status" value="1"/>
</dbReference>
<evidence type="ECO:0000256" key="5">
    <source>
        <dbReference type="ARBA" id="ARBA00022741"/>
    </source>
</evidence>
<protein>
    <recommendedName>
        <fullName evidence="3">Glutamine synthetase</fullName>
        <ecNumber evidence="2">6.3.1.2</ecNumber>
    </recommendedName>
    <alternativeName>
        <fullName evidence="7">Glutamate--ammonia ligase</fullName>
    </alternativeName>
</protein>
<proteinExistence type="inferred from homology"/>
<evidence type="ECO:0000256" key="2">
    <source>
        <dbReference type="ARBA" id="ARBA00012937"/>
    </source>
</evidence>
<dbReference type="PROSITE" id="PS51987">
    <property type="entry name" value="GS_CATALYTIC"/>
    <property type="match status" value="1"/>
</dbReference>
<evidence type="ECO:0000256" key="1">
    <source>
        <dbReference type="ARBA" id="ARBA00009897"/>
    </source>
</evidence>
<dbReference type="InterPro" id="IPR014746">
    <property type="entry name" value="Gln_synth/guanido_kin_cat_dom"/>
</dbReference>
<evidence type="ECO:0000256" key="6">
    <source>
        <dbReference type="ARBA" id="ARBA00022840"/>
    </source>
</evidence>
<keyword evidence="6" id="KW-0067">ATP-binding</keyword>
<evidence type="ECO:0000256" key="7">
    <source>
        <dbReference type="ARBA" id="ARBA00030668"/>
    </source>
</evidence>
<gene>
    <name evidence="12" type="ORF">INT47_012443</name>
</gene>
<dbReference type="PANTHER" id="PTHR20852">
    <property type="entry name" value="GLUTAMINE SYNTHETASE"/>
    <property type="match status" value="1"/>
</dbReference>
<dbReference type="GO" id="GO:0005737">
    <property type="term" value="C:cytoplasm"/>
    <property type="evidence" value="ECO:0007669"/>
    <property type="project" value="TreeGrafter"/>
</dbReference>
<dbReference type="FunFam" id="3.30.590.10:FF:000004">
    <property type="entry name" value="Glutamine synthetase"/>
    <property type="match status" value="1"/>
</dbReference>
<dbReference type="InterPro" id="IPR008146">
    <property type="entry name" value="Gln_synth_cat_dom"/>
</dbReference>
<dbReference type="GO" id="GO:0006542">
    <property type="term" value="P:glutamine biosynthetic process"/>
    <property type="evidence" value="ECO:0007669"/>
    <property type="project" value="InterPro"/>
</dbReference>
<dbReference type="InterPro" id="IPR050292">
    <property type="entry name" value="Glutamine_Synthetase"/>
</dbReference>
<comment type="similarity">
    <text evidence="1 9 10">Belongs to the glutamine synthetase family.</text>
</comment>
<reference evidence="12" key="1">
    <citation type="submission" date="2020-12" db="EMBL/GenBank/DDBJ databases">
        <title>Metabolic potential, ecology and presence of endohyphal bacteria is reflected in genomic diversity of Mucoromycotina.</title>
        <authorList>
            <person name="Muszewska A."/>
            <person name="Okrasinska A."/>
            <person name="Steczkiewicz K."/>
            <person name="Drgas O."/>
            <person name="Orlowska M."/>
            <person name="Perlinska-Lenart U."/>
            <person name="Aleksandrzak-Piekarczyk T."/>
            <person name="Szatraj K."/>
            <person name="Zielenkiewicz U."/>
            <person name="Pilsyk S."/>
            <person name="Malc E."/>
            <person name="Mieczkowski P."/>
            <person name="Kruszewska J.S."/>
            <person name="Biernat P."/>
            <person name="Pawlowska J."/>
        </authorList>
    </citation>
    <scope>NUCLEOTIDE SEQUENCE</scope>
    <source>
        <strain evidence="12">WA0000017839</strain>
    </source>
</reference>
<dbReference type="AlphaFoldDB" id="A0A8H7QWQ9"/>
<dbReference type="InterPro" id="IPR036651">
    <property type="entry name" value="Gln_synt_N_sf"/>
</dbReference>
<dbReference type="Gene3D" id="3.30.590.10">
    <property type="entry name" value="Glutamine synthetase/guanido kinase, catalytic domain"/>
    <property type="match status" value="1"/>
</dbReference>
<dbReference type="Proteomes" id="UP000603453">
    <property type="component" value="Unassembled WGS sequence"/>
</dbReference>
<organism evidence="12 13">
    <name type="scientific">Mucor saturninus</name>
    <dbReference type="NCBI Taxonomy" id="64648"/>
    <lineage>
        <taxon>Eukaryota</taxon>
        <taxon>Fungi</taxon>
        <taxon>Fungi incertae sedis</taxon>
        <taxon>Mucoromycota</taxon>
        <taxon>Mucoromycotina</taxon>
        <taxon>Mucoromycetes</taxon>
        <taxon>Mucorales</taxon>
        <taxon>Mucorineae</taxon>
        <taxon>Mucoraceae</taxon>
        <taxon>Mucor</taxon>
    </lineage>
</organism>
<dbReference type="GO" id="GO:0005524">
    <property type="term" value="F:ATP binding"/>
    <property type="evidence" value="ECO:0007669"/>
    <property type="project" value="UniProtKB-KW"/>
</dbReference>
<sequence>MFQQLPPGSAIISNTPIVSKYDYKPSLTRVPVEYIFIDKNHQLRSKAKTLDFIPTSLKDIPPLNLFLDDEQKKANEDLHLTLQQYQPVAMYDDPFRATYGGKLVLCESPTRKECKDIMDHYALLEPWFGMEQEYVLFDPKTNKPLGWPMHGEPESQGKYYCGVGAGKIFGRDIIEAHYRACLYAGITICGSNAEVTPGQLEYQIGPCVGVSIGDELWVARYIMERVAEDFGIIVSLHPKPILGDWNPTGCHTNFSTKEMRSVETGLQAIDQAIENMSWKHLEHIKVYGQDNHLRLTGEYETGHISVFSYGVGNRGASIRIPRRVALEGKGYMEDRRPASNIDPYLVTSIMMKSSFNYKSPLEQSISCIF</sequence>
<evidence type="ECO:0000256" key="9">
    <source>
        <dbReference type="PROSITE-ProRule" id="PRU01331"/>
    </source>
</evidence>
<comment type="catalytic activity">
    <reaction evidence="8">
        <text>L-glutamate + NH4(+) + ATP = L-glutamine + ADP + phosphate + H(+)</text>
        <dbReference type="Rhea" id="RHEA:16169"/>
        <dbReference type="ChEBI" id="CHEBI:15378"/>
        <dbReference type="ChEBI" id="CHEBI:28938"/>
        <dbReference type="ChEBI" id="CHEBI:29985"/>
        <dbReference type="ChEBI" id="CHEBI:30616"/>
        <dbReference type="ChEBI" id="CHEBI:43474"/>
        <dbReference type="ChEBI" id="CHEBI:58359"/>
        <dbReference type="ChEBI" id="CHEBI:456216"/>
        <dbReference type="EC" id="6.3.1.2"/>
    </reaction>
</comment>
<evidence type="ECO:0000313" key="13">
    <source>
        <dbReference type="Proteomes" id="UP000603453"/>
    </source>
</evidence>
<comment type="caution">
    <text evidence="12">The sequence shown here is derived from an EMBL/GenBank/DDBJ whole genome shotgun (WGS) entry which is preliminary data.</text>
</comment>
<keyword evidence="13" id="KW-1185">Reference proteome</keyword>
<dbReference type="EC" id="6.3.1.2" evidence="2"/>
<dbReference type="OrthoDB" id="1936100at2759"/>
<evidence type="ECO:0000256" key="4">
    <source>
        <dbReference type="ARBA" id="ARBA00022598"/>
    </source>
</evidence>
<dbReference type="SUPFAM" id="SSF55931">
    <property type="entry name" value="Glutamine synthetase/guanido kinase"/>
    <property type="match status" value="1"/>
</dbReference>
<dbReference type="GO" id="GO:0004356">
    <property type="term" value="F:glutamine synthetase activity"/>
    <property type="evidence" value="ECO:0007669"/>
    <property type="project" value="UniProtKB-EC"/>
</dbReference>
<dbReference type="EMBL" id="JAEPRD010000087">
    <property type="protein sequence ID" value="KAG2200162.1"/>
    <property type="molecule type" value="Genomic_DNA"/>
</dbReference>
<evidence type="ECO:0000259" key="11">
    <source>
        <dbReference type="PROSITE" id="PS51987"/>
    </source>
</evidence>
<dbReference type="PANTHER" id="PTHR20852:SF57">
    <property type="entry name" value="GLUTAMINE SYNTHETASE 2 CYTOPLASMIC"/>
    <property type="match status" value="1"/>
</dbReference>
<keyword evidence="4" id="KW-0436">Ligase</keyword>
<dbReference type="Gene3D" id="3.10.20.70">
    <property type="entry name" value="Glutamine synthetase, N-terminal domain"/>
    <property type="match status" value="1"/>
</dbReference>
<evidence type="ECO:0000256" key="3">
    <source>
        <dbReference type="ARBA" id="ARBA00021364"/>
    </source>
</evidence>
<evidence type="ECO:0000256" key="8">
    <source>
        <dbReference type="ARBA" id="ARBA00049436"/>
    </source>
</evidence>
<evidence type="ECO:0000256" key="10">
    <source>
        <dbReference type="RuleBase" id="RU000384"/>
    </source>
</evidence>
<dbReference type="SMART" id="SM01230">
    <property type="entry name" value="Gln-synt_C"/>
    <property type="match status" value="1"/>
</dbReference>
<keyword evidence="5" id="KW-0547">Nucleotide-binding</keyword>
<feature type="domain" description="GS catalytic" evidence="11">
    <location>
        <begin position="110"/>
        <end position="369"/>
    </location>
</feature>
<accession>A0A8H7QWQ9</accession>
<name>A0A8H7QWQ9_9FUNG</name>